<organism evidence="2 3">
    <name type="scientific">Streptomyces montanus</name>
    <dbReference type="NCBI Taxonomy" id="2580423"/>
    <lineage>
        <taxon>Bacteria</taxon>
        <taxon>Bacillati</taxon>
        <taxon>Actinomycetota</taxon>
        <taxon>Actinomycetes</taxon>
        <taxon>Kitasatosporales</taxon>
        <taxon>Streptomycetaceae</taxon>
        <taxon>Streptomyces</taxon>
    </lineage>
</organism>
<comment type="caution">
    <text evidence="2">The sequence shown here is derived from an EMBL/GenBank/DDBJ whole genome shotgun (WGS) entry which is preliminary data.</text>
</comment>
<feature type="transmembrane region" description="Helical" evidence="1">
    <location>
        <begin position="202"/>
        <end position="219"/>
    </location>
</feature>
<dbReference type="EMBL" id="VBZC01000021">
    <property type="protein sequence ID" value="TLS44402.1"/>
    <property type="molecule type" value="Genomic_DNA"/>
</dbReference>
<evidence type="ECO:0000313" key="2">
    <source>
        <dbReference type="EMBL" id="TLS44402.1"/>
    </source>
</evidence>
<name>A0A5R9FKJ6_9ACTN</name>
<dbReference type="InterPro" id="IPR009339">
    <property type="entry name" value="DUF998"/>
</dbReference>
<accession>A0A5R9FKJ6</accession>
<keyword evidence="1" id="KW-1133">Transmembrane helix</keyword>
<feature type="transmembrane region" description="Helical" evidence="1">
    <location>
        <begin position="20"/>
        <end position="41"/>
    </location>
</feature>
<evidence type="ECO:0000256" key="1">
    <source>
        <dbReference type="SAM" id="Phobius"/>
    </source>
</evidence>
<reference evidence="2 3" key="1">
    <citation type="submission" date="2019-05" db="EMBL/GenBank/DDBJ databases">
        <title>Streptomyces sp. NEAU-C151, a novel actinomycete isolated from soil.</title>
        <authorList>
            <person name="Han L."/>
            <person name="Jiang H."/>
        </authorList>
    </citation>
    <scope>NUCLEOTIDE SEQUENCE [LARGE SCALE GENOMIC DNA]</scope>
    <source>
        <strain evidence="2 3">NEAU-C151</strain>
    </source>
</reference>
<evidence type="ECO:0000313" key="3">
    <source>
        <dbReference type="Proteomes" id="UP000305906"/>
    </source>
</evidence>
<keyword evidence="1" id="KW-0472">Membrane</keyword>
<gene>
    <name evidence="2" type="ORF">FE633_20535</name>
</gene>
<dbReference type="AlphaFoldDB" id="A0A5R9FKJ6"/>
<keyword evidence="1" id="KW-0812">Transmembrane</keyword>
<dbReference type="Pfam" id="PF06197">
    <property type="entry name" value="DUF998"/>
    <property type="match status" value="1"/>
</dbReference>
<dbReference type="RefSeq" id="WP_138046618.1">
    <property type="nucleotide sequence ID" value="NZ_VBZC01000021.1"/>
</dbReference>
<dbReference type="Proteomes" id="UP000305906">
    <property type="component" value="Unassembled WGS sequence"/>
</dbReference>
<feature type="transmembrane region" description="Helical" evidence="1">
    <location>
        <begin position="79"/>
        <end position="98"/>
    </location>
</feature>
<sequence>MTRMITPRQPRRLTATRIGALCWIISAALFLLANAVAQFAWTTPYSLRDNNISDLGNVYCRNSGADNPPDRYICSPDHALFNTSVIVATVLVIVGVLLTSRWWGRGVASMAARVLIVAGAGGYVLAGVWPADVNLDLHVLGAALIMLGGNVGLLVAGLAFRRGALARLRTPTVVISVVAFVAALMHFSGHYAGLGMGGTERVSVYALEVWLVLVAVHILQRRAEPRS</sequence>
<keyword evidence="3" id="KW-1185">Reference proteome</keyword>
<protein>
    <submittedName>
        <fullName evidence="2">DUF998 domain-containing protein</fullName>
    </submittedName>
</protein>
<feature type="transmembrane region" description="Helical" evidence="1">
    <location>
        <begin position="172"/>
        <end position="190"/>
    </location>
</feature>
<proteinExistence type="predicted"/>
<feature type="transmembrane region" description="Helical" evidence="1">
    <location>
        <begin position="137"/>
        <end position="160"/>
    </location>
</feature>
<feature type="transmembrane region" description="Helical" evidence="1">
    <location>
        <begin position="110"/>
        <end position="131"/>
    </location>
</feature>